<evidence type="ECO:0000256" key="4">
    <source>
        <dbReference type="PROSITE-ProRule" id="PRU00433"/>
    </source>
</evidence>
<dbReference type="EC" id="1.8.2.6" evidence="6"/>
<evidence type="ECO:0000313" key="6">
    <source>
        <dbReference type="EMBL" id="CAI8883232.1"/>
    </source>
</evidence>
<dbReference type="EMBL" id="OX458332">
    <property type="protein sequence ID" value="CAI8883232.1"/>
    <property type="molecule type" value="Genomic_DNA"/>
</dbReference>
<dbReference type="GO" id="GO:0020037">
    <property type="term" value="F:heme binding"/>
    <property type="evidence" value="ECO:0007669"/>
    <property type="project" value="InterPro"/>
</dbReference>
<reference evidence="6" key="1">
    <citation type="submission" date="2023-03" db="EMBL/GenBank/DDBJ databases">
        <authorList>
            <person name="Pearce D."/>
        </authorList>
    </citation>
    <scope>NUCLEOTIDE SEQUENCE</scope>
    <source>
        <strain evidence="6">Mc</strain>
    </source>
</reference>
<evidence type="ECO:0000256" key="2">
    <source>
        <dbReference type="ARBA" id="ARBA00022723"/>
    </source>
</evidence>
<dbReference type="GO" id="GO:0016491">
    <property type="term" value="F:oxidoreductase activity"/>
    <property type="evidence" value="ECO:0007669"/>
    <property type="project" value="UniProtKB-KW"/>
</dbReference>
<keyword evidence="6" id="KW-0560">Oxidoreductase</keyword>
<dbReference type="InterPro" id="IPR009056">
    <property type="entry name" value="Cyt_c-like_dom"/>
</dbReference>
<protein>
    <submittedName>
        <fullName evidence="6">S-disulfanyl-L-cysteine oxidoreductase SoxD</fullName>
        <ecNumber evidence="6">1.8.2.6</ecNumber>
    </submittedName>
</protein>
<gene>
    <name evidence="6" type="ORF">MCNOR_3109</name>
</gene>
<dbReference type="Proteomes" id="UP001158598">
    <property type="component" value="Chromosome"/>
</dbReference>
<dbReference type="GO" id="GO:0046872">
    <property type="term" value="F:metal ion binding"/>
    <property type="evidence" value="ECO:0007669"/>
    <property type="project" value="UniProtKB-KW"/>
</dbReference>
<dbReference type="SUPFAM" id="SSF46626">
    <property type="entry name" value="Cytochrome c"/>
    <property type="match status" value="1"/>
</dbReference>
<name>A0AA35V2U9_METCP</name>
<organism evidence="6 7">
    <name type="scientific">Methylococcus capsulatus</name>
    <dbReference type="NCBI Taxonomy" id="414"/>
    <lineage>
        <taxon>Bacteria</taxon>
        <taxon>Pseudomonadati</taxon>
        <taxon>Pseudomonadota</taxon>
        <taxon>Gammaproteobacteria</taxon>
        <taxon>Methylococcales</taxon>
        <taxon>Methylococcaceae</taxon>
        <taxon>Methylococcus</taxon>
    </lineage>
</organism>
<evidence type="ECO:0000313" key="7">
    <source>
        <dbReference type="Proteomes" id="UP001158598"/>
    </source>
</evidence>
<keyword evidence="3 4" id="KW-0408">Iron</keyword>
<dbReference type="InterPro" id="IPR051459">
    <property type="entry name" value="Cytochrome_c-type_DH"/>
</dbReference>
<sequence>MSMREGSLALFIALAGTPALSAPEGPRLGQPLEPAAISALDITVFPDGTGLPPGQGTAVEGKAVYEARCAACHGPNGRGGSAEELAGGRNPLTSAEPDKTIGTYWPYASTVFDFIRRSMPLDAPRSLSDDETYALTAYLLHANGIIGEHDPINASTLPKIRMPNAAGFVWAYPERQPR</sequence>
<dbReference type="RefSeq" id="WP_026045987.1">
    <property type="nucleotide sequence ID" value="NZ_OX458332.1"/>
</dbReference>
<dbReference type="GO" id="GO:0009055">
    <property type="term" value="F:electron transfer activity"/>
    <property type="evidence" value="ECO:0007669"/>
    <property type="project" value="InterPro"/>
</dbReference>
<evidence type="ECO:0000256" key="1">
    <source>
        <dbReference type="ARBA" id="ARBA00022617"/>
    </source>
</evidence>
<proteinExistence type="predicted"/>
<dbReference type="InterPro" id="IPR036909">
    <property type="entry name" value="Cyt_c-like_dom_sf"/>
</dbReference>
<dbReference type="Pfam" id="PF00034">
    <property type="entry name" value="Cytochrom_C"/>
    <property type="match status" value="1"/>
</dbReference>
<accession>A0AA35V2U9</accession>
<evidence type="ECO:0000259" key="5">
    <source>
        <dbReference type="PROSITE" id="PS51007"/>
    </source>
</evidence>
<keyword evidence="1 4" id="KW-0349">Heme</keyword>
<dbReference type="PANTHER" id="PTHR35008">
    <property type="entry name" value="BLL4482 PROTEIN-RELATED"/>
    <property type="match status" value="1"/>
</dbReference>
<keyword evidence="2 4" id="KW-0479">Metal-binding</keyword>
<dbReference type="AlphaFoldDB" id="A0AA35V2U9"/>
<evidence type="ECO:0000256" key="3">
    <source>
        <dbReference type="ARBA" id="ARBA00023004"/>
    </source>
</evidence>
<dbReference type="PANTHER" id="PTHR35008:SF8">
    <property type="entry name" value="ALCOHOL DEHYDROGENASE CYTOCHROME C SUBUNIT"/>
    <property type="match status" value="1"/>
</dbReference>
<dbReference type="PROSITE" id="PS51007">
    <property type="entry name" value="CYTC"/>
    <property type="match status" value="1"/>
</dbReference>
<dbReference type="Gene3D" id="1.10.760.10">
    <property type="entry name" value="Cytochrome c-like domain"/>
    <property type="match status" value="1"/>
</dbReference>
<feature type="domain" description="Cytochrome c" evidence="5">
    <location>
        <begin position="56"/>
        <end position="143"/>
    </location>
</feature>